<evidence type="ECO:0000313" key="2">
    <source>
        <dbReference type="Proteomes" id="UP000299102"/>
    </source>
</evidence>
<dbReference type="Proteomes" id="UP000299102">
    <property type="component" value="Unassembled WGS sequence"/>
</dbReference>
<dbReference type="AlphaFoldDB" id="A0A4C1UMX4"/>
<evidence type="ECO:0000313" key="1">
    <source>
        <dbReference type="EMBL" id="GBP27530.1"/>
    </source>
</evidence>
<sequence>MARRAVIRCQLPLGGSDLTSTVPAPLYPRVFSASETMSYTNYEVAEIDSNYRGVGRGEGYGGGEEETGFRLFGTVQQNICDVLS</sequence>
<keyword evidence="2" id="KW-1185">Reference proteome</keyword>
<organism evidence="1 2">
    <name type="scientific">Eumeta variegata</name>
    <name type="common">Bagworm moth</name>
    <name type="synonym">Eumeta japonica</name>
    <dbReference type="NCBI Taxonomy" id="151549"/>
    <lineage>
        <taxon>Eukaryota</taxon>
        <taxon>Metazoa</taxon>
        <taxon>Ecdysozoa</taxon>
        <taxon>Arthropoda</taxon>
        <taxon>Hexapoda</taxon>
        <taxon>Insecta</taxon>
        <taxon>Pterygota</taxon>
        <taxon>Neoptera</taxon>
        <taxon>Endopterygota</taxon>
        <taxon>Lepidoptera</taxon>
        <taxon>Glossata</taxon>
        <taxon>Ditrysia</taxon>
        <taxon>Tineoidea</taxon>
        <taxon>Psychidae</taxon>
        <taxon>Oiketicinae</taxon>
        <taxon>Eumeta</taxon>
    </lineage>
</organism>
<protein>
    <submittedName>
        <fullName evidence="1">Uncharacterized protein</fullName>
    </submittedName>
</protein>
<accession>A0A4C1UMX4</accession>
<dbReference type="EMBL" id="BGZK01000195">
    <property type="protein sequence ID" value="GBP27530.1"/>
    <property type="molecule type" value="Genomic_DNA"/>
</dbReference>
<comment type="caution">
    <text evidence="1">The sequence shown here is derived from an EMBL/GenBank/DDBJ whole genome shotgun (WGS) entry which is preliminary data.</text>
</comment>
<reference evidence="1 2" key="1">
    <citation type="journal article" date="2019" name="Commun. Biol.">
        <title>The bagworm genome reveals a unique fibroin gene that provides high tensile strength.</title>
        <authorList>
            <person name="Kono N."/>
            <person name="Nakamura H."/>
            <person name="Ohtoshi R."/>
            <person name="Tomita M."/>
            <person name="Numata K."/>
            <person name="Arakawa K."/>
        </authorList>
    </citation>
    <scope>NUCLEOTIDE SEQUENCE [LARGE SCALE GENOMIC DNA]</scope>
</reference>
<gene>
    <name evidence="1" type="ORF">EVAR_18723_1</name>
</gene>
<proteinExistence type="predicted"/>
<name>A0A4C1UMX4_EUMVA</name>